<dbReference type="EMBL" id="CAXAMM010015891">
    <property type="protein sequence ID" value="CAK9037520.1"/>
    <property type="molecule type" value="Genomic_DNA"/>
</dbReference>
<dbReference type="SUPFAM" id="SSF51126">
    <property type="entry name" value="Pectin lyase-like"/>
    <property type="match status" value="1"/>
</dbReference>
<dbReference type="SMART" id="SM00710">
    <property type="entry name" value="PbH1"/>
    <property type="match status" value="11"/>
</dbReference>
<dbReference type="Proteomes" id="UP001642464">
    <property type="component" value="Unassembled WGS sequence"/>
</dbReference>
<dbReference type="InterPro" id="IPR006626">
    <property type="entry name" value="PbH1"/>
</dbReference>
<dbReference type="InterPro" id="IPR038177">
    <property type="entry name" value="IAT_beta_sf"/>
</dbReference>
<evidence type="ECO:0000313" key="1">
    <source>
        <dbReference type="EMBL" id="CAK9037520.1"/>
    </source>
</evidence>
<dbReference type="InterPro" id="IPR012334">
    <property type="entry name" value="Pectin_lyas_fold"/>
</dbReference>
<dbReference type="InterPro" id="IPR011050">
    <property type="entry name" value="Pectin_lyase_fold/virulence"/>
</dbReference>
<proteinExistence type="predicted"/>
<keyword evidence="2" id="KW-1185">Reference proteome</keyword>
<dbReference type="Gene3D" id="2.40.160.160">
    <property type="entry name" value="Inverse autotransporter, beta-domain"/>
    <property type="match status" value="1"/>
</dbReference>
<gene>
    <name evidence="1" type="ORF">SCF082_LOCUS22211</name>
</gene>
<evidence type="ECO:0008006" key="3">
    <source>
        <dbReference type="Google" id="ProtNLM"/>
    </source>
</evidence>
<name>A0ABP0LGY4_9DINO</name>
<organism evidence="1 2">
    <name type="scientific">Durusdinium trenchii</name>
    <dbReference type="NCBI Taxonomy" id="1381693"/>
    <lineage>
        <taxon>Eukaryota</taxon>
        <taxon>Sar</taxon>
        <taxon>Alveolata</taxon>
        <taxon>Dinophyceae</taxon>
        <taxon>Suessiales</taxon>
        <taxon>Symbiodiniaceae</taxon>
        <taxon>Durusdinium</taxon>
    </lineage>
</organism>
<reference evidence="1 2" key="1">
    <citation type="submission" date="2024-02" db="EMBL/GenBank/DDBJ databases">
        <authorList>
            <person name="Chen Y."/>
            <person name="Shah S."/>
            <person name="Dougan E. K."/>
            <person name="Thang M."/>
            <person name="Chan C."/>
        </authorList>
    </citation>
    <scope>NUCLEOTIDE SEQUENCE [LARGE SCALE GENOMIC DNA]</scope>
</reference>
<dbReference type="Gene3D" id="2.160.20.10">
    <property type="entry name" value="Single-stranded right-handed beta-helix, Pectin lyase-like"/>
    <property type="match status" value="1"/>
</dbReference>
<comment type="caution">
    <text evidence="1">The sequence shown here is derived from an EMBL/GenBank/DDBJ whole genome shotgun (WGS) entry which is preliminary data.</text>
</comment>
<evidence type="ECO:0000313" key="2">
    <source>
        <dbReference type="Proteomes" id="UP001642464"/>
    </source>
</evidence>
<sequence length="1469" mass="150209">MTIAWLASATCASAQEIVNQGTPVAQGATVVDGTHAGEVVYSTNSDFVSAPGSTYSPYGMNYSPSLGMHLRARYNTKSYGQVRGNLDLGTMRVFEGQGGVWFVDGQVTLNDESKIGYNAGIGYRFMTLPLLPNSPDSAKIAGISLWSDGTSTINENFLPQIGISLEYLGDYWDARANTYIPFADIEVGDFVATDNITYQGDFLVQETIAGTDEALTVQDVELARRLGNRDLWLFAGGYGLWGETVDTVGMKLGARGYLTPDLAVQLAVNDDDEFGTNTVFSVTWFIGRTRDPSYCSPSLAARMREPVIRNDYVAVKQDTVLGGEILEGDLDGDGIEEDIRVVHVDSSAAAGGDGSFENPLNNLEEIDDTGASPGIVLVHAGSSFTGEQAVLLDGQRMLGEGGGIEHIVSTTNFGDVILPETSAGAADGAVPIINGGAGEDVITLATNTLEVSNFVMDGGANAIVAPTGSLAVSLNNLTISNLTGNGITLTPGSETVDGDLEVRFQPMLADLTFSNVAGDDINIDATSPEAASVPVTEGISISNVASTGNGGVGINLSNNRSTVTIDNYTNDSGTGTAGILLTENDGSVNITESSITGHAGMGVSVVNSDGSHSFGLDITDTGSAAMHVNGGGTDIMFTGKITQGDLGEVLLVEGGHDGALDFFEGTSGDGVVEATSGDGMVFDDADGTYTFVDAVSMTNTTQGILSSVDSDGSIAMLDATITDTTSTTLQFDGGEMSLNFTGKITQNNAVTTLLVQGEHTGTLTFNELDADSGVMDVFNGDGLVFNNADGGYIFNDAVVLDGTGNAADTGIDILNDSDGTFTFADGTITSPTGEAITVNGGSSIFTFTGEITQDNNFATVSVTDHDGAMTFLSSDGTSNVITATNGTGLQFNNADGDYGFVGPVSLDGSAVAADTAVDIINDSEGTFTFGDTTIVDPTGVAFNVVGGSADVDFTGKIEQSNNFAAVSVTGGHDGTMDFDEATAGDGVVEATNGTGLQFNDADGIYRFNDAVVLNGGDAGVDIVNDSSGTFNFAADSEIINPTGDAFVVTDSDATVDYNGTITDNTGFAARIEGNSGGSVQFDGEVTSTAQGILVQNNTGGSFNFNGGTDLDTTTNDAVTLTNNTDTTISFSDMDINTTSGDGFVATNTEGLSILGTGNTITTTTGVGLNLNDVVVAPAGILIDSVSVDGAASGIIMNDVTGGPVTIGTGSSAGDGGTLANTTGTAVDLTNVENVTLNFLEIDSTGGAGIEIDHVAGFTSDSTVTINGSEISGTSAQGILLNGGNANDLSVTINDNNISDTALASVELNINGTANNADLIVSGNTLDNTSDAEALLVTGNDATLKTINLLVSDNTMTNDSATASTGEVISNGDATINATFLNNTMSNATNDAYTASTNAAGARLNLRMEGNTATSGDAGDDYFLIENAGTFRVQNLTTPNDDGDTIDTANAGTFDIDPAITEFGGTVPLP</sequence>
<accession>A0ABP0LGY4</accession>
<protein>
    <recommendedName>
        <fullName evidence="3">Right handed beta helix domain-containing protein</fullName>
    </recommendedName>
</protein>